<keyword evidence="1" id="KW-0812">Transmembrane</keyword>
<organism evidence="2 3">
    <name type="scientific">Spiroplasma clarkii</name>
    <dbReference type="NCBI Taxonomy" id="2139"/>
    <lineage>
        <taxon>Bacteria</taxon>
        <taxon>Bacillati</taxon>
        <taxon>Mycoplasmatota</taxon>
        <taxon>Mollicutes</taxon>
        <taxon>Entomoplasmatales</taxon>
        <taxon>Spiroplasmataceae</taxon>
        <taxon>Spiroplasma</taxon>
    </lineage>
</organism>
<feature type="transmembrane region" description="Helical" evidence="1">
    <location>
        <begin position="128"/>
        <end position="149"/>
    </location>
</feature>
<feature type="transmembrane region" description="Helical" evidence="1">
    <location>
        <begin position="7"/>
        <end position="29"/>
    </location>
</feature>
<feature type="transmembrane region" description="Helical" evidence="1">
    <location>
        <begin position="93"/>
        <end position="116"/>
    </location>
</feature>
<evidence type="ECO:0000313" key="3">
    <source>
        <dbReference type="Proteomes" id="UP000231179"/>
    </source>
</evidence>
<accession>A0A1Y0L3C0</accession>
<dbReference type="RefSeq" id="WP_100255060.1">
    <property type="nucleotide sequence ID" value="NZ_CP015819.1"/>
</dbReference>
<keyword evidence="3" id="KW-1185">Reference proteome</keyword>
<keyword evidence="1" id="KW-0472">Membrane</keyword>
<dbReference type="EMBL" id="CP024870">
    <property type="protein sequence ID" value="ATX71530.1"/>
    <property type="molecule type" value="Genomic_DNA"/>
</dbReference>
<dbReference type="Proteomes" id="UP000231179">
    <property type="component" value="Chromosome"/>
</dbReference>
<reference evidence="2 3" key="1">
    <citation type="submission" date="2017-11" db="EMBL/GenBank/DDBJ databases">
        <title>Complete genome sequence of Spiroplasma clarkii CN-5 (DSM 19994).</title>
        <authorList>
            <person name="Tsai Y.-M."/>
            <person name="Chang A."/>
            <person name="Lo W.-S."/>
            <person name="Kuo C.-H."/>
        </authorList>
    </citation>
    <scope>NUCLEOTIDE SEQUENCE [LARGE SCALE GENOMIC DNA]</scope>
    <source>
        <strain evidence="2 3">CN-5</strain>
    </source>
</reference>
<evidence type="ECO:0000256" key="1">
    <source>
        <dbReference type="SAM" id="Phobius"/>
    </source>
</evidence>
<feature type="transmembrane region" description="Helical" evidence="1">
    <location>
        <begin position="49"/>
        <end position="72"/>
    </location>
</feature>
<dbReference type="KEGG" id="scla:SCLARK_001755"/>
<dbReference type="AlphaFoldDB" id="A0A1Y0L3C0"/>
<proteinExistence type="predicted"/>
<keyword evidence="1" id="KW-1133">Transmembrane helix</keyword>
<sequence>MNYNKNVNLLLNAVLFYIIFHYTISFVNYVHTIHALNSYFLYFLHNPLITFAFDAIMFCTLVMTYSKFLQIVDKNSISRNDCKWIFKISNLKIIIKLADLTIPFVIFKVLDSYFLIKYYYGSSLTGVYFPYLAMAVFFVTTLTLMYLVFGSLIHKQLVISYEDEVDWVIFRIYKRYFYLTLLVFDLKHYIQEFDDRINFFIKNTKWLYLIRYQEIQSGKLVETKKSTTPPELNIFA</sequence>
<protein>
    <submittedName>
        <fullName evidence="2">Uncharacterized protein</fullName>
    </submittedName>
</protein>
<name>A0A1Y0L3C0_9MOLU</name>
<gene>
    <name evidence="2" type="ORF">SCLAR_v1c12300</name>
</gene>
<evidence type="ECO:0000313" key="2">
    <source>
        <dbReference type="EMBL" id="ATX71530.1"/>
    </source>
</evidence>